<evidence type="ECO:0008006" key="3">
    <source>
        <dbReference type="Google" id="ProtNLM"/>
    </source>
</evidence>
<name>A0A1B1TDY3_9ARCH</name>
<keyword evidence="1" id="KW-0812">Transmembrane</keyword>
<organism evidence="2">
    <name type="scientific">uncultured Poseidoniia archaeon</name>
    <dbReference type="NCBI Taxonomy" id="1697135"/>
    <lineage>
        <taxon>Archaea</taxon>
        <taxon>Methanobacteriati</taxon>
        <taxon>Thermoplasmatota</taxon>
        <taxon>Candidatus Poseidoniia</taxon>
        <taxon>environmental samples</taxon>
    </lineage>
</organism>
<evidence type="ECO:0000256" key="1">
    <source>
        <dbReference type="SAM" id="Phobius"/>
    </source>
</evidence>
<accession>A0A1B1TDY3</accession>
<feature type="transmembrane region" description="Helical" evidence="1">
    <location>
        <begin position="125"/>
        <end position="143"/>
    </location>
</feature>
<protein>
    <recommendedName>
        <fullName evidence="3">CARDB domain-containing protein</fullName>
    </recommendedName>
</protein>
<sequence length="153" mass="16776">MSGDSGPIAGEIATYLVKVENNGLIDAESVELNVILCKDIYCNERINVNGSDIRNVPANGEAIFYVEMNFKNIDVGKYFVQIYFTDIPRIDSSDLMSCVDLAPGQTECTMEAQTLAPGTDTDQPILGYAIGIFLIIIILYIISRSTRRPGAPF</sequence>
<keyword evidence="1" id="KW-0472">Membrane</keyword>
<dbReference type="EMBL" id="KP211890">
    <property type="protein sequence ID" value="ANV80491.1"/>
    <property type="molecule type" value="Genomic_DNA"/>
</dbReference>
<evidence type="ECO:0000313" key="2">
    <source>
        <dbReference type="EMBL" id="ANV80491.1"/>
    </source>
</evidence>
<keyword evidence="1" id="KW-1133">Transmembrane helix</keyword>
<dbReference type="AlphaFoldDB" id="A0A1B1TDY3"/>
<reference evidence="2" key="1">
    <citation type="submission" date="2014-11" db="EMBL/GenBank/DDBJ databases">
        <authorList>
            <person name="Zhu J."/>
            <person name="Qi W."/>
            <person name="Song R."/>
        </authorList>
    </citation>
    <scope>NUCLEOTIDE SEQUENCE</scope>
</reference>
<proteinExistence type="predicted"/>
<reference evidence="2" key="2">
    <citation type="journal article" date="2015" name="ISME J.">
        <title>A new class of marine Euryarchaeota group II from the Mediterranean deep chlorophyll maximum.</title>
        <authorList>
            <person name="Martin-Cuadrado A.B."/>
            <person name="Garcia-Heredia I."/>
            <person name="Molto A.G."/>
            <person name="Lopez-Ubeda R."/>
            <person name="Kimes N."/>
            <person name="Lopez-Garcia P."/>
            <person name="Moreira D."/>
            <person name="Rodriguez-Valera F."/>
        </authorList>
    </citation>
    <scope>NUCLEOTIDE SEQUENCE</scope>
</reference>